<sequence length="103" mass="12622">MSNFKQAIKWLREGKKVRRPKWNEDSYWEMGSEERICFHGRNAHVHLNQLEEKDWELYVKPILPRISSDWEYCEEKDTKKLKIDEFAVLTTNNKTFYLRKKSK</sequence>
<organism evidence="1">
    <name type="scientific">marine sediment metagenome</name>
    <dbReference type="NCBI Taxonomy" id="412755"/>
    <lineage>
        <taxon>unclassified sequences</taxon>
        <taxon>metagenomes</taxon>
        <taxon>ecological metagenomes</taxon>
    </lineage>
</organism>
<name>A0A0F9MB14_9ZZZZ</name>
<proteinExistence type="predicted"/>
<accession>A0A0F9MB14</accession>
<dbReference type="EMBL" id="LAZR01009235">
    <property type="protein sequence ID" value="KKM73845.1"/>
    <property type="molecule type" value="Genomic_DNA"/>
</dbReference>
<evidence type="ECO:0000313" key="1">
    <source>
        <dbReference type="EMBL" id="KKM73845.1"/>
    </source>
</evidence>
<protein>
    <submittedName>
        <fullName evidence="1">Uncharacterized protein</fullName>
    </submittedName>
</protein>
<reference evidence="1" key="1">
    <citation type="journal article" date="2015" name="Nature">
        <title>Complex archaea that bridge the gap between prokaryotes and eukaryotes.</title>
        <authorList>
            <person name="Spang A."/>
            <person name="Saw J.H."/>
            <person name="Jorgensen S.L."/>
            <person name="Zaremba-Niedzwiedzka K."/>
            <person name="Martijn J."/>
            <person name="Lind A.E."/>
            <person name="van Eijk R."/>
            <person name="Schleper C."/>
            <person name="Guy L."/>
            <person name="Ettema T.J."/>
        </authorList>
    </citation>
    <scope>NUCLEOTIDE SEQUENCE</scope>
</reference>
<dbReference type="AlphaFoldDB" id="A0A0F9MB14"/>
<comment type="caution">
    <text evidence="1">The sequence shown here is derived from an EMBL/GenBank/DDBJ whole genome shotgun (WGS) entry which is preliminary data.</text>
</comment>
<gene>
    <name evidence="1" type="ORF">LCGC14_1406310</name>
</gene>